<dbReference type="GO" id="GO:0000978">
    <property type="term" value="F:RNA polymerase II cis-regulatory region sequence-specific DNA binding"/>
    <property type="evidence" value="ECO:0007669"/>
    <property type="project" value="InterPro"/>
</dbReference>
<dbReference type="Proteomes" id="UP000005239">
    <property type="component" value="Unassembled WGS sequence"/>
</dbReference>
<keyword evidence="7 11" id="KW-0238">DNA-binding</keyword>
<dbReference type="PROSITE" id="PS00031">
    <property type="entry name" value="NUCLEAR_REC_DBD_1"/>
    <property type="match status" value="1"/>
</dbReference>
<dbReference type="PRINTS" id="PR00047">
    <property type="entry name" value="STROIDFINGER"/>
</dbReference>
<evidence type="ECO:0000256" key="12">
    <source>
        <dbReference type="SAM" id="MobiDB-lite"/>
    </source>
</evidence>
<dbReference type="GO" id="GO:0008270">
    <property type="term" value="F:zinc ion binding"/>
    <property type="evidence" value="ECO:0007669"/>
    <property type="project" value="UniProtKB-KW"/>
</dbReference>
<evidence type="ECO:0000256" key="6">
    <source>
        <dbReference type="ARBA" id="ARBA00023015"/>
    </source>
</evidence>
<reference evidence="13" key="2">
    <citation type="submission" date="2022-06" db="UniProtKB">
        <authorList>
            <consortium name="EnsemblMetazoa"/>
        </authorList>
    </citation>
    <scope>IDENTIFICATION</scope>
    <source>
        <strain evidence="13">PS312</strain>
    </source>
</reference>
<dbReference type="InterPro" id="IPR013088">
    <property type="entry name" value="Znf_NHR/GATA"/>
</dbReference>
<reference evidence="14" key="1">
    <citation type="journal article" date="2008" name="Nat. Genet.">
        <title>The Pristionchus pacificus genome provides a unique perspective on nematode lifestyle and parasitism.</title>
        <authorList>
            <person name="Dieterich C."/>
            <person name="Clifton S.W."/>
            <person name="Schuster L.N."/>
            <person name="Chinwalla A."/>
            <person name="Delehaunty K."/>
            <person name="Dinkelacker I."/>
            <person name="Fulton L."/>
            <person name="Fulton R."/>
            <person name="Godfrey J."/>
            <person name="Minx P."/>
            <person name="Mitreva M."/>
            <person name="Roeseler W."/>
            <person name="Tian H."/>
            <person name="Witte H."/>
            <person name="Yang S.P."/>
            <person name="Wilson R.K."/>
            <person name="Sommer R.J."/>
        </authorList>
    </citation>
    <scope>NUCLEOTIDE SEQUENCE [LARGE SCALE GENOMIC DNA]</scope>
    <source>
        <strain evidence="14">PS312</strain>
    </source>
</reference>
<dbReference type="SMART" id="SM00399">
    <property type="entry name" value="ZnF_C4"/>
    <property type="match status" value="1"/>
</dbReference>
<dbReference type="InterPro" id="IPR001628">
    <property type="entry name" value="Znf_hrmn_rcpt"/>
</dbReference>
<gene>
    <name evidence="13" type="primary">WBGene00104960</name>
</gene>
<dbReference type="Gene3D" id="3.30.50.10">
    <property type="entry name" value="Erythroid Transcription Factor GATA-1, subunit A"/>
    <property type="match status" value="1"/>
</dbReference>
<keyword evidence="10 11" id="KW-0539">Nucleus</keyword>
<feature type="region of interest" description="Disordered" evidence="12">
    <location>
        <begin position="109"/>
        <end position="133"/>
    </location>
</feature>
<evidence type="ECO:0000313" key="13">
    <source>
        <dbReference type="EnsemblMetazoa" id="PPA15406.1"/>
    </source>
</evidence>
<dbReference type="EnsemblMetazoa" id="PPA15406.1">
    <property type="protein sequence ID" value="PPA15406.1"/>
    <property type="gene ID" value="WBGene00104960"/>
</dbReference>
<comment type="subcellular location">
    <subcellularLocation>
        <location evidence="1 11">Nucleus</location>
    </subcellularLocation>
</comment>
<dbReference type="Pfam" id="PF00105">
    <property type="entry name" value="zf-C4"/>
    <property type="match status" value="1"/>
</dbReference>
<keyword evidence="3 11" id="KW-0479">Metal-binding</keyword>
<evidence type="ECO:0000256" key="9">
    <source>
        <dbReference type="ARBA" id="ARBA00023170"/>
    </source>
</evidence>
<dbReference type="SUPFAM" id="SSF57716">
    <property type="entry name" value="Glucocorticoid receptor-like (DNA-binding domain)"/>
    <property type="match status" value="1"/>
</dbReference>
<proteinExistence type="inferred from homology"/>
<evidence type="ECO:0000256" key="2">
    <source>
        <dbReference type="ARBA" id="ARBA00005993"/>
    </source>
</evidence>
<evidence type="ECO:0000313" key="14">
    <source>
        <dbReference type="Proteomes" id="UP000005239"/>
    </source>
</evidence>
<keyword evidence="5 11" id="KW-0862">Zinc</keyword>
<dbReference type="Gene3D" id="1.10.565.10">
    <property type="entry name" value="Retinoid X Receptor"/>
    <property type="match status" value="1"/>
</dbReference>
<dbReference type="CDD" id="cd06960">
    <property type="entry name" value="NR_DBD_HNF4A"/>
    <property type="match status" value="1"/>
</dbReference>
<keyword evidence="8 11" id="KW-0804">Transcription</keyword>
<evidence type="ECO:0000256" key="3">
    <source>
        <dbReference type="ARBA" id="ARBA00022723"/>
    </source>
</evidence>
<evidence type="ECO:0000256" key="10">
    <source>
        <dbReference type="ARBA" id="ARBA00023242"/>
    </source>
</evidence>
<dbReference type="InterPro" id="IPR035500">
    <property type="entry name" value="NHR-like_dom_sf"/>
</dbReference>
<dbReference type="Pfam" id="PF00104">
    <property type="entry name" value="Hormone_recep"/>
    <property type="match status" value="1"/>
</dbReference>
<keyword evidence="4 11" id="KW-0863">Zinc-finger</keyword>
<dbReference type="PANTHER" id="PTHR46397:SF5">
    <property type="entry name" value="NUCLEAR HORMONE RECEPTOR FAMILY MEMBER NHR-20"/>
    <property type="match status" value="1"/>
</dbReference>
<accession>A0A2A6BA04</accession>
<dbReference type="SUPFAM" id="SSF48508">
    <property type="entry name" value="Nuclear receptor ligand-binding domain"/>
    <property type="match status" value="1"/>
</dbReference>
<dbReference type="InterPro" id="IPR000536">
    <property type="entry name" value="Nucl_hrmn_rcpt_lig-bd"/>
</dbReference>
<evidence type="ECO:0000256" key="8">
    <source>
        <dbReference type="ARBA" id="ARBA00023163"/>
    </source>
</evidence>
<keyword evidence="14" id="KW-1185">Reference proteome</keyword>
<name>A0A2A6BA04_PRIPA</name>
<evidence type="ECO:0000256" key="5">
    <source>
        <dbReference type="ARBA" id="ARBA00022833"/>
    </source>
</evidence>
<dbReference type="PROSITE" id="PS51030">
    <property type="entry name" value="NUCLEAR_REC_DBD_2"/>
    <property type="match status" value="1"/>
</dbReference>
<comment type="similarity">
    <text evidence="2 11">Belongs to the nuclear hormone receptor family.</text>
</comment>
<evidence type="ECO:0000256" key="11">
    <source>
        <dbReference type="RuleBase" id="RU004334"/>
    </source>
</evidence>
<dbReference type="PANTHER" id="PTHR46397">
    <property type="entry name" value="NUCLEAR HORMONE RECEPTOR FAMILY-RELATED"/>
    <property type="match status" value="1"/>
</dbReference>
<accession>A0A8R1UDZ8</accession>
<keyword evidence="6 11" id="KW-0805">Transcription regulation</keyword>
<keyword evidence="9 11" id="KW-0675">Receptor</keyword>
<organism evidence="13 14">
    <name type="scientific">Pristionchus pacificus</name>
    <name type="common">Parasitic nematode worm</name>
    <dbReference type="NCBI Taxonomy" id="54126"/>
    <lineage>
        <taxon>Eukaryota</taxon>
        <taxon>Metazoa</taxon>
        <taxon>Ecdysozoa</taxon>
        <taxon>Nematoda</taxon>
        <taxon>Chromadorea</taxon>
        <taxon>Rhabditida</taxon>
        <taxon>Rhabditina</taxon>
        <taxon>Diplogasteromorpha</taxon>
        <taxon>Diplogasteroidea</taxon>
        <taxon>Neodiplogasteridae</taxon>
        <taxon>Pristionchus</taxon>
    </lineage>
</organism>
<dbReference type="PROSITE" id="PS51843">
    <property type="entry name" value="NR_LBD"/>
    <property type="match status" value="1"/>
</dbReference>
<dbReference type="SMART" id="SM00430">
    <property type="entry name" value="HOLI"/>
    <property type="match status" value="1"/>
</dbReference>
<evidence type="ECO:0000256" key="7">
    <source>
        <dbReference type="ARBA" id="ARBA00023125"/>
    </source>
</evidence>
<sequence>MDYATLALKHQQANLDAKLLVAIRTAHAVANPSPDGCLVCGSPNSASPHFGSVSCLACAAFFRRTVALNITFNCKGNRQCQIYYELRMICRACRYEKCLRAGMKRHCVRPSGVQKRRPSKHKKEEDEDDPNNVVSPLTQFEMSLAAGGSASIVKNEPISPEMLFGNCKKEKMEPASEEDVVGDQKMDPSALLILDYQQPHSSSMESGTEEDHSFFATTSFASLQFPPSFPPEMVQLMSVPVPPPSDLITPQESATNSIGTTPPEMPSTSDSTNYLNWNLSLNDVLRTKEPPPAENLPHLEMSGRQLVENLVAFEKEAMDKRRMMFTAEPMIAFTVGDGSVPYTRDTLKTHTLQGQAEAVKFDHLLGYEYAKKMPFIQDLEDKEKLMLLRFCSLGFSVLDIGYISSVVSTDDDQILVFTDGSYSTCGPGDFSVGWEDESIISTEDKKKLFLCFNHCFHKQVIHPMRMLKLDRHEHAVLKAIASWKLGLLEYTIKMKSMAKTVQRKLLEGLIDHYREIGREDIEVRIGEIYLLIGTFFEMYQQVTEMYKQLDIFNLLKVDQITKNLLCV</sequence>
<protein>
    <submittedName>
        <fullName evidence="13">Nhr-20</fullName>
    </submittedName>
</protein>
<dbReference type="OrthoDB" id="5855496at2759"/>
<dbReference type="InterPro" id="IPR049636">
    <property type="entry name" value="HNF4-like_DBD"/>
</dbReference>
<feature type="compositionally biased region" description="Basic residues" evidence="12">
    <location>
        <begin position="109"/>
        <end position="121"/>
    </location>
</feature>
<dbReference type="GO" id="GO:0005634">
    <property type="term" value="C:nucleus"/>
    <property type="evidence" value="ECO:0007669"/>
    <property type="project" value="UniProtKB-SubCell"/>
</dbReference>
<dbReference type="AlphaFoldDB" id="A0A2A6BA04"/>
<dbReference type="GO" id="GO:0003700">
    <property type="term" value="F:DNA-binding transcription factor activity"/>
    <property type="evidence" value="ECO:0007669"/>
    <property type="project" value="InterPro"/>
</dbReference>
<evidence type="ECO:0000256" key="4">
    <source>
        <dbReference type="ARBA" id="ARBA00022771"/>
    </source>
</evidence>
<evidence type="ECO:0000256" key="1">
    <source>
        <dbReference type="ARBA" id="ARBA00004123"/>
    </source>
</evidence>